<gene>
    <name evidence="2" type="ORF">CTI12_AA623170</name>
</gene>
<dbReference type="Proteomes" id="UP000245207">
    <property type="component" value="Unassembled WGS sequence"/>
</dbReference>
<proteinExistence type="predicted"/>
<evidence type="ECO:0000313" key="3">
    <source>
        <dbReference type="Proteomes" id="UP000245207"/>
    </source>
</evidence>
<accession>A0A2U1KB74</accession>
<dbReference type="EMBL" id="PKPP01024272">
    <property type="protein sequence ID" value="PWA34008.1"/>
    <property type="molecule type" value="Genomic_DNA"/>
</dbReference>
<keyword evidence="3" id="KW-1185">Reference proteome</keyword>
<organism evidence="2 3">
    <name type="scientific">Artemisia annua</name>
    <name type="common">Sweet wormwood</name>
    <dbReference type="NCBI Taxonomy" id="35608"/>
    <lineage>
        <taxon>Eukaryota</taxon>
        <taxon>Viridiplantae</taxon>
        <taxon>Streptophyta</taxon>
        <taxon>Embryophyta</taxon>
        <taxon>Tracheophyta</taxon>
        <taxon>Spermatophyta</taxon>
        <taxon>Magnoliopsida</taxon>
        <taxon>eudicotyledons</taxon>
        <taxon>Gunneridae</taxon>
        <taxon>Pentapetalae</taxon>
        <taxon>asterids</taxon>
        <taxon>campanulids</taxon>
        <taxon>Asterales</taxon>
        <taxon>Asteraceae</taxon>
        <taxon>Asteroideae</taxon>
        <taxon>Anthemideae</taxon>
        <taxon>Artemisiinae</taxon>
        <taxon>Artemisia</taxon>
    </lineage>
</organism>
<name>A0A2U1KB74_ARTAN</name>
<reference evidence="2 3" key="1">
    <citation type="journal article" date="2018" name="Mol. Plant">
        <title>The genome of Artemisia annua provides insight into the evolution of Asteraceae family and artemisinin biosynthesis.</title>
        <authorList>
            <person name="Shen Q."/>
            <person name="Zhang L."/>
            <person name="Liao Z."/>
            <person name="Wang S."/>
            <person name="Yan T."/>
            <person name="Shi P."/>
            <person name="Liu M."/>
            <person name="Fu X."/>
            <person name="Pan Q."/>
            <person name="Wang Y."/>
            <person name="Lv Z."/>
            <person name="Lu X."/>
            <person name="Zhang F."/>
            <person name="Jiang W."/>
            <person name="Ma Y."/>
            <person name="Chen M."/>
            <person name="Hao X."/>
            <person name="Li L."/>
            <person name="Tang Y."/>
            <person name="Lv G."/>
            <person name="Zhou Y."/>
            <person name="Sun X."/>
            <person name="Brodelius P.E."/>
            <person name="Rose J.K.C."/>
            <person name="Tang K."/>
        </authorList>
    </citation>
    <scope>NUCLEOTIDE SEQUENCE [LARGE SCALE GENOMIC DNA]</scope>
    <source>
        <strain evidence="3">cv. Huhao1</strain>
        <tissue evidence="2">Leaf</tissue>
    </source>
</reference>
<feature type="compositionally biased region" description="Basic and acidic residues" evidence="1">
    <location>
        <begin position="25"/>
        <end position="35"/>
    </location>
</feature>
<dbReference type="AlphaFoldDB" id="A0A2U1KB74"/>
<evidence type="ECO:0000313" key="2">
    <source>
        <dbReference type="EMBL" id="PWA34008.1"/>
    </source>
</evidence>
<evidence type="ECO:0000256" key="1">
    <source>
        <dbReference type="SAM" id="MobiDB-lite"/>
    </source>
</evidence>
<protein>
    <submittedName>
        <fullName evidence="2">Uncharacterized protein</fullName>
    </submittedName>
</protein>
<sequence>MEELGEWIPDFIDEKSTPDVSNTDGPERQPEKTPEEELEDLNGNMDDVSNMDDANERSNDNFNGNQPFPLNDTVANIDGRGENFVPAINFPFEQFLVDNNVSQTVVNKVSKRKKFKKGCGLERPSNAYSSSQESLKVVKRTKPSDPFGLNSLLGLNDDVVSDKGDEDAVLSAQEQQHFDLNCQTVSIDHTKPMNTEDARIVSPEVDY</sequence>
<feature type="region of interest" description="Disordered" evidence="1">
    <location>
        <begin position="1"/>
        <end position="68"/>
    </location>
</feature>
<comment type="caution">
    <text evidence="2">The sequence shown here is derived from an EMBL/GenBank/DDBJ whole genome shotgun (WGS) entry which is preliminary data.</text>
</comment>